<protein>
    <recommendedName>
        <fullName evidence="2">SET domain-containing protein</fullName>
    </recommendedName>
</protein>
<keyword evidence="4" id="KW-1185">Reference proteome</keyword>
<dbReference type="PANTHER" id="PTHR12197:SF251">
    <property type="entry name" value="EG:BACR7C10.4 PROTEIN"/>
    <property type="match status" value="1"/>
</dbReference>
<feature type="domain" description="SET" evidence="2">
    <location>
        <begin position="27"/>
        <end position="237"/>
    </location>
</feature>
<evidence type="ECO:0000313" key="4">
    <source>
        <dbReference type="Proteomes" id="UP001189429"/>
    </source>
</evidence>
<dbReference type="PROSITE" id="PS50280">
    <property type="entry name" value="SET"/>
    <property type="match status" value="1"/>
</dbReference>
<reference evidence="3" key="1">
    <citation type="submission" date="2023-10" db="EMBL/GenBank/DDBJ databases">
        <authorList>
            <person name="Chen Y."/>
            <person name="Shah S."/>
            <person name="Dougan E. K."/>
            <person name="Thang M."/>
            <person name="Chan C."/>
        </authorList>
    </citation>
    <scope>NUCLEOTIDE SEQUENCE [LARGE SCALE GENOMIC DNA]</scope>
</reference>
<organism evidence="3 4">
    <name type="scientific">Prorocentrum cordatum</name>
    <dbReference type="NCBI Taxonomy" id="2364126"/>
    <lineage>
        <taxon>Eukaryota</taxon>
        <taxon>Sar</taxon>
        <taxon>Alveolata</taxon>
        <taxon>Dinophyceae</taxon>
        <taxon>Prorocentrales</taxon>
        <taxon>Prorocentraceae</taxon>
        <taxon>Prorocentrum</taxon>
    </lineage>
</organism>
<dbReference type="InterPro" id="IPR001214">
    <property type="entry name" value="SET_dom"/>
</dbReference>
<feature type="compositionally biased region" description="Gly residues" evidence="1">
    <location>
        <begin position="673"/>
        <end position="683"/>
    </location>
</feature>
<dbReference type="EMBL" id="CAUYUJ010016221">
    <property type="protein sequence ID" value="CAK0863029.1"/>
    <property type="molecule type" value="Genomic_DNA"/>
</dbReference>
<accession>A0ABN9UUL5</accession>
<name>A0ABN9UUL5_9DINO</name>
<feature type="compositionally biased region" description="Basic and acidic residues" evidence="1">
    <location>
        <begin position="684"/>
        <end position="693"/>
    </location>
</feature>
<dbReference type="InterPro" id="IPR046341">
    <property type="entry name" value="SET_dom_sf"/>
</dbReference>
<sequence length="693" mass="73010">MRRPCAPMDEEAAFLLLEPRVAAASGGRLRLVNTRERGRCLVAARDLEPGCRIRDVPVALHGTARGAHLASVLRPQTGCGRPLPSGDLLAALDFLASLVRALAVESCEEEGAAWSLWALYRFPGGPRRVAVVRKWHREFQDEFRAVEVETIEAAWQHVVPNWRSLKTATPSGGWVESSDGSPEPVLAHENVCGLWMLMALCEHSCAPSCAIAHDGADLWLTVLRPLKAGDAITTSYLGMQGLAEPVESRRENLQEAWGFACSCPRCQLEASAGPEGGPACADDLRRLPALLERCCSPPAGAAGDELAAHCDGLDALCDLSRRLHPGAADPTTQSLLLMLALFAPEGERARRARRALQGACELLQGEGSPAARLAALLLEDPAALVRRAGEEARAAMAADGARPPPPAPECAGAGAAEAALRELYGRYLLSRGWPLRRVAPGGCWVPSAAAATAPRATGEATVEQSGEVKCFVSEHDSLSDTPPCDPTCMRTFASLLDAESLDDVGEVLEASLWGGTTPEPGRCHKVDLPDGAAVSCPCPPEPGAHAVDVRLDEVPWRRNADACTTVGLAEDLDGALWVRSPSWARGLAGEVELPCLYLAGSAVGPAAPDVLVVNADKAQVLSHLARLHQRAQACRAAGWALLLLACWLGCLRGCCWACCGQAAGKAEAAREPPGGGGVGGGGEAEARRAARMR</sequence>
<evidence type="ECO:0000259" key="2">
    <source>
        <dbReference type="PROSITE" id="PS50280"/>
    </source>
</evidence>
<dbReference type="CDD" id="cd20071">
    <property type="entry name" value="SET_SMYD"/>
    <property type="match status" value="1"/>
</dbReference>
<dbReference type="SUPFAM" id="SSF82199">
    <property type="entry name" value="SET domain"/>
    <property type="match status" value="1"/>
</dbReference>
<dbReference type="Proteomes" id="UP001189429">
    <property type="component" value="Unassembled WGS sequence"/>
</dbReference>
<proteinExistence type="predicted"/>
<feature type="non-terminal residue" evidence="3">
    <location>
        <position position="693"/>
    </location>
</feature>
<gene>
    <name evidence="3" type="ORF">PCOR1329_LOCUS51298</name>
</gene>
<dbReference type="InterPro" id="IPR050869">
    <property type="entry name" value="H3K4_H4K5_MeTrfase"/>
</dbReference>
<evidence type="ECO:0000256" key="1">
    <source>
        <dbReference type="SAM" id="MobiDB-lite"/>
    </source>
</evidence>
<feature type="region of interest" description="Disordered" evidence="1">
    <location>
        <begin position="667"/>
        <end position="693"/>
    </location>
</feature>
<evidence type="ECO:0000313" key="3">
    <source>
        <dbReference type="EMBL" id="CAK0863029.1"/>
    </source>
</evidence>
<dbReference type="PANTHER" id="PTHR12197">
    <property type="entry name" value="HISTONE-LYSINE N-METHYLTRANSFERASE SMYD"/>
    <property type="match status" value="1"/>
</dbReference>
<comment type="caution">
    <text evidence="3">The sequence shown here is derived from an EMBL/GenBank/DDBJ whole genome shotgun (WGS) entry which is preliminary data.</text>
</comment>
<dbReference type="Gene3D" id="2.170.270.10">
    <property type="entry name" value="SET domain"/>
    <property type="match status" value="1"/>
</dbReference>